<comment type="caution">
    <text evidence="2">The sequence shown here is derived from an EMBL/GenBank/DDBJ whole genome shotgun (WGS) entry which is preliminary data.</text>
</comment>
<reference evidence="2 3" key="1">
    <citation type="submission" date="2022-09" db="EMBL/GenBank/DDBJ databases">
        <title>New species of Phenylobacterium.</title>
        <authorList>
            <person name="Mieszkin S."/>
        </authorList>
    </citation>
    <scope>NUCLEOTIDE SEQUENCE [LARGE SCALE GENOMIC DNA]</scope>
    <source>
        <strain evidence="2 3">HK31-G</strain>
    </source>
</reference>
<gene>
    <name evidence="2" type="ORF">OCL97_04370</name>
</gene>
<evidence type="ECO:0000313" key="3">
    <source>
        <dbReference type="Proteomes" id="UP001598130"/>
    </source>
</evidence>
<accession>A0ABW6CJF2</accession>
<evidence type="ECO:0000256" key="1">
    <source>
        <dbReference type="SAM" id="MobiDB-lite"/>
    </source>
</evidence>
<organism evidence="2 3">
    <name type="scientific">Phenylobacterium ferrooxidans</name>
    <dbReference type="NCBI Taxonomy" id="2982689"/>
    <lineage>
        <taxon>Bacteria</taxon>
        <taxon>Pseudomonadati</taxon>
        <taxon>Pseudomonadota</taxon>
        <taxon>Alphaproteobacteria</taxon>
        <taxon>Caulobacterales</taxon>
        <taxon>Caulobacteraceae</taxon>
        <taxon>Phenylobacterium</taxon>
    </lineage>
</organism>
<protein>
    <submittedName>
        <fullName evidence="2">Uncharacterized protein</fullName>
    </submittedName>
</protein>
<sequence>MTRSSPTPESLKRDLSDLAAHAGAADRSAEEIRTAAADRREAVTSRLAELRTKAITEDGAAKEYQDLVSERGRLDLALAHGG</sequence>
<proteinExistence type="predicted"/>
<name>A0ABW6CJF2_9CAUL</name>
<feature type="region of interest" description="Disordered" evidence="1">
    <location>
        <begin position="1"/>
        <end position="33"/>
    </location>
</feature>
<keyword evidence="3" id="KW-1185">Reference proteome</keyword>
<evidence type="ECO:0000313" key="2">
    <source>
        <dbReference type="EMBL" id="MFD3263200.1"/>
    </source>
</evidence>
<dbReference type="Proteomes" id="UP001598130">
    <property type="component" value="Unassembled WGS sequence"/>
</dbReference>
<dbReference type="RefSeq" id="WP_377367950.1">
    <property type="nucleotide sequence ID" value="NZ_JAOTJD010000005.1"/>
</dbReference>
<dbReference type="EMBL" id="JAOTJD010000005">
    <property type="protein sequence ID" value="MFD3263200.1"/>
    <property type="molecule type" value="Genomic_DNA"/>
</dbReference>